<dbReference type="CDD" id="cd02870">
    <property type="entry name" value="PseudoU_synth_RsuA_like"/>
    <property type="match status" value="1"/>
</dbReference>
<dbReference type="Gene3D" id="3.10.290.10">
    <property type="entry name" value="RNA-binding S4 domain"/>
    <property type="match status" value="1"/>
</dbReference>
<evidence type="ECO:0000256" key="4">
    <source>
        <dbReference type="PROSITE-ProRule" id="PRU00182"/>
    </source>
</evidence>
<keyword evidence="4" id="KW-0694">RNA-binding</keyword>
<organism evidence="7 8">
    <name type="scientific">Corynebacterium propinquum</name>
    <dbReference type="NCBI Taxonomy" id="43769"/>
    <lineage>
        <taxon>Bacteria</taxon>
        <taxon>Bacillati</taxon>
        <taxon>Actinomycetota</taxon>
        <taxon>Actinomycetes</taxon>
        <taxon>Mycobacteriales</taxon>
        <taxon>Corynebacteriaceae</taxon>
        <taxon>Corynebacterium</taxon>
    </lineage>
</organism>
<dbReference type="GO" id="GO:0000455">
    <property type="term" value="P:enzyme-directed rRNA pseudouridine synthesis"/>
    <property type="evidence" value="ECO:0007669"/>
    <property type="project" value="UniProtKB-ARBA"/>
</dbReference>
<dbReference type="InterPro" id="IPR006145">
    <property type="entry name" value="PsdUridine_synth_RsuA/RluA"/>
</dbReference>
<dbReference type="FunFam" id="3.10.290.10:FF:000003">
    <property type="entry name" value="Pseudouridine synthase"/>
    <property type="match status" value="1"/>
</dbReference>
<dbReference type="InterPro" id="IPR002942">
    <property type="entry name" value="S4_RNA-bd"/>
</dbReference>
<dbReference type="InterPro" id="IPR020103">
    <property type="entry name" value="PsdUridine_synth_cat_dom_sf"/>
</dbReference>
<dbReference type="Pfam" id="PF00849">
    <property type="entry name" value="PseudoU_synth_2"/>
    <property type="match status" value="1"/>
</dbReference>
<comment type="caution">
    <text evidence="7">The sequence shown here is derived from an EMBL/GenBank/DDBJ whole genome shotgun (WGS) entry which is preliminary data.</text>
</comment>
<evidence type="ECO:0000259" key="6">
    <source>
        <dbReference type="SMART" id="SM00363"/>
    </source>
</evidence>
<gene>
    <name evidence="7" type="ORF">QPX54_11345</name>
</gene>
<accession>A0AAP4BWL5</accession>
<dbReference type="PANTHER" id="PTHR47683:SF2">
    <property type="entry name" value="RNA-BINDING S4 DOMAIN-CONTAINING PROTEIN"/>
    <property type="match status" value="1"/>
</dbReference>
<evidence type="ECO:0000256" key="3">
    <source>
        <dbReference type="ARBA" id="ARBA00023235"/>
    </source>
</evidence>
<dbReference type="EC" id="5.4.99.-" evidence="5"/>
<comment type="catalytic activity">
    <reaction evidence="1">
        <text>a uridine in RNA = a pseudouridine in RNA</text>
        <dbReference type="Rhea" id="RHEA:48348"/>
        <dbReference type="Rhea" id="RHEA-COMP:12068"/>
        <dbReference type="Rhea" id="RHEA-COMP:12069"/>
        <dbReference type="ChEBI" id="CHEBI:65314"/>
        <dbReference type="ChEBI" id="CHEBI:65315"/>
    </reaction>
</comment>
<dbReference type="InterPro" id="IPR018496">
    <property type="entry name" value="PsdUridine_synth_RsuA/RluB_CS"/>
</dbReference>
<dbReference type="NCBIfam" id="TIGR00093">
    <property type="entry name" value="pseudouridine synthase"/>
    <property type="match status" value="1"/>
</dbReference>
<dbReference type="PROSITE" id="PS01149">
    <property type="entry name" value="PSI_RSU"/>
    <property type="match status" value="1"/>
</dbReference>
<dbReference type="PROSITE" id="PS50889">
    <property type="entry name" value="S4"/>
    <property type="match status" value="1"/>
</dbReference>
<comment type="similarity">
    <text evidence="2 5">Belongs to the pseudouridine synthase RsuA family.</text>
</comment>
<evidence type="ECO:0000256" key="2">
    <source>
        <dbReference type="ARBA" id="ARBA00008348"/>
    </source>
</evidence>
<protein>
    <recommendedName>
        <fullName evidence="5">Pseudouridine synthase</fullName>
        <ecNumber evidence="5">5.4.99.-</ecNumber>
    </recommendedName>
</protein>
<dbReference type="GO" id="GO:0120159">
    <property type="term" value="F:rRNA pseudouridine synthase activity"/>
    <property type="evidence" value="ECO:0007669"/>
    <property type="project" value="UniProtKB-ARBA"/>
</dbReference>
<dbReference type="Pfam" id="PF01479">
    <property type="entry name" value="S4"/>
    <property type="match status" value="1"/>
</dbReference>
<name>A0AAP4BWL5_9CORY</name>
<dbReference type="SUPFAM" id="SSF55174">
    <property type="entry name" value="Alpha-L RNA-binding motif"/>
    <property type="match status" value="1"/>
</dbReference>
<proteinExistence type="inferred from homology"/>
<dbReference type="RefSeq" id="WP_126843799.1">
    <property type="nucleotide sequence ID" value="NZ_CP091865.1"/>
</dbReference>
<sequence length="285" mass="31563">MITVTENHSKATAESIAQELGADWIFADEPTNDHDNDNDAGYEAVRLQKVLSQAGVASRRHSEILIRDGRVQVNGKTITKQGVKVDPSRDIIHVDGARINVDEDKAYYVLNKPRGVQSTMSDEMGRRCVGDLVVGKLDAGERLFHVGRLDADTEGLLILTNDGELANRLMHPKYEVSKTYLAEVLGEAGPKLISTLREGVELEDGMAKADFVRVIDKNQGYSLVQVELHEGRKHIVRRMLKEAGYPVQRLVRTKVHTVQLGEQKPGVLRALNSSELTSLYKAVGM</sequence>
<keyword evidence="3 5" id="KW-0413">Isomerase</keyword>
<evidence type="ECO:0000256" key="1">
    <source>
        <dbReference type="ARBA" id="ARBA00000073"/>
    </source>
</evidence>
<dbReference type="InterPro" id="IPR036986">
    <property type="entry name" value="S4_RNA-bd_sf"/>
</dbReference>
<dbReference type="Gene3D" id="3.30.2350.10">
    <property type="entry name" value="Pseudouridine synthase"/>
    <property type="match status" value="1"/>
</dbReference>
<evidence type="ECO:0000313" key="7">
    <source>
        <dbReference type="EMBL" id="MDK4327093.1"/>
    </source>
</evidence>
<evidence type="ECO:0000256" key="5">
    <source>
        <dbReference type="RuleBase" id="RU003887"/>
    </source>
</evidence>
<dbReference type="PANTHER" id="PTHR47683">
    <property type="entry name" value="PSEUDOURIDINE SYNTHASE FAMILY PROTEIN-RELATED"/>
    <property type="match status" value="1"/>
</dbReference>
<feature type="domain" description="RNA-binding S4" evidence="6">
    <location>
        <begin position="45"/>
        <end position="109"/>
    </location>
</feature>
<dbReference type="InterPro" id="IPR050343">
    <property type="entry name" value="RsuA_PseudoU_synthase"/>
</dbReference>
<dbReference type="SMART" id="SM00363">
    <property type="entry name" value="S4"/>
    <property type="match status" value="1"/>
</dbReference>
<dbReference type="InterPro" id="IPR000748">
    <property type="entry name" value="PsdUridine_synth_RsuA/RluB/E/F"/>
</dbReference>
<dbReference type="Proteomes" id="UP001226160">
    <property type="component" value="Unassembled WGS sequence"/>
</dbReference>
<reference evidence="7" key="1">
    <citation type="submission" date="2023-05" db="EMBL/GenBank/DDBJ databases">
        <title>Metabolic capabilities are highly conserved among human nasal-associated Corynebacterium species in pangenomic analyses.</title>
        <authorList>
            <person name="Tran T.H."/>
            <person name="Roberts A.Q."/>
            <person name="Escapa I.F."/>
            <person name="Gao W."/>
            <person name="Conlan S."/>
            <person name="Kong H."/>
            <person name="Segre J.A."/>
            <person name="Kelly M.S."/>
            <person name="Lemon K.P."/>
        </authorList>
    </citation>
    <scope>NUCLEOTIDE SEQUENCE</scope>
    <source>
        <strain evidence="7">KPL2654</strain>
    </source>
</reference>
<dbReference type="CDD" id="cd00165">
    <property type="entry name" value="S4"/>
    <property type="match status" value="1"/>
</dbReference>
<dbReference type="AlphaFoldDB" id="A0AAP4BWL5"/>
<dbReference type="EMBL" id="JASNVP010000017">
    <property type="protein sequence ID" value="MDK4327093.1"/>
    <property type="molecule type" value="Genomic_DNA"/>
</dbReference>
<dbReference type="GO" id="GO:0003723">
    <property type="term" value="F:RNA binding"/>
    <property type="evidence" value="ECO:0007669"/>
    <property type="project" value="UniProtKB-KW"/>
</dbReference>
<evidence type="ECO:0000313" key="8">
    <source>
        <dbReference type="Proteomes" id="UP001226160"/>
    </source>
</evidence>
<dbReference type="SUPFAM" id="SSF55120">
    <property type="entry name" value="Pseudouridine synthase"/>
    <property type="match status" value="1"/>
</dbReference>